<dbReference type="InterPro" id="IPR012258">
    <property type="entry name" value="Acyl-CoA_oxidase"/>
</dbReference>
<dbReference type="Proteomes" id="UP000638353">
    <property type="component" value="Unassembled WGS sequence"/>
</dbReference>
<dbReference type="GO" id="GO:0003997">
    <property type="term" value="F:acyl-CoA oxidase activity"/>
    <property type="evidence" value="ECO:0007669"/>
    <property type="project" value="InterPro"/>
</dbReference>
<dbReference type="Gene3D" id="2.40.110.10">
    <property type="entry name" value="Butyryl-CoA Dehydrogenase, subunit A, domain 2"/>
    <property type="match status" value="1"/>
</dbReference>
<evidence type="ECO:0000259" key="7">
    <source>
        <dbReference type="Pfam" id="PF01756"/>
    </source>
</evidence>
<evidence type="ECO:0000313" key="10">
    <source>
        <dbReference type="Proteomes" id="UP000638353"/>
    </source>
</evidence>
<evidence type="ECO:0000256" key="4">
    <source>
        <dbReference type="ARBA" id="ARBA00022827"/>
    </source>
</evidence>
<dbReference type="GO" id="GO:0055088">
    <property type="term" value="P:lipid homeostasis"/>
    <property type="evidence" value="ECO:0007669"/>
    <property type="project" value="TreeGrafter"/>
</dbReference>
<dbReference type="Pfam" id="PF01756">
    <property type="entry name" value="ACOX"/>
    <property type="match status" value="1"/>
</dbReference>
<comment type="similarity">
    <text evidence="2">Belongs to the acyl-CoA oxidase family.</text>
</comment>
<feature type="region of interest" description="Disordered" evidence="6">
    <location>
        <begin position="1"/>
        <end position="21"/>
    </location>
</feature>
<evidence type="ECO:0000256" key="6">
    <source>
        <dbReference type="SAM" id="MobiDB-lite"/>
    </source>
</evidence>
<evidence type="ECO:0000256" key="3">
    <source>
        <dbReference type="ARBA" id="ARBA00022630"/>
    </source>
</evidence>
<dbReference type="AlphaFoldDB" id="A0A918X9C8"/>
<organism evidence="9 10">
    <name type="scientific">Streptomyces finlayi</name>
    <dbReference type="NCBI Taxonomy" id="67296"/>
    <lineage>
        <taxon>Bacteria</taxon>
        <taxon>Bacillati</taxon>
        <taxon>Actinomycetota</taxon>
        <taxon>Actinomycetes</taxon>
        <taxon>Kitasatosporales</taxon>
        <taxon>Streptomycetaceae</taxon>
        <taxon>Streptomyces</taxon>
    </lineage>
</organism>
<dbReference type="RefSeq" id="WP_189828571.1">
    <property type="nucleotide sequence ID" value="NZ_BMVC01000034.1"/>
</dbReference>
<accession>A0A918X9C8</accession>
<dbReference type="SUPFAM" id="SSF56645">
    <property type="entry name" value="Acyl-CoA dehydrogenase NM domain-like"/>
    <property type="match status" value="1"/>
</dbReference>
<dbReference type="GO" id="GO:0005504">
    <property type="term" value="F:fatty acid binding"/>
    <property type="evidence" value="ECO:0007669"/>
    <property type="project" value="TreeGrafter"/>
</dbReference>
<dbReference type="InterPro" id="IPR055060">
    <property type="entry name" value="ACOX_C_alpha1"/>
</dbReference>
<name>A0A918X9C8_9ACTN</name>
<dbReference type="SUPFAM" id="SSF47203">
    <property type="entry name" value="Acyl-CoA dehydrogenase C-terminal domain-like"/>
    <property type="match status" value="2"/>
</dbReference>
<dbReference type="Gene3D" id="1.20.140.10">
    <property type="entry name" value="Butyryl-CoA Dehydrogenase, subunit A, domain 3"/>
    <property type="match status" value="2"/>
</dbReference>
<dbReference type="Pfam" id="PF22924">
    <property type="entry name" value="ACOX_C_alpha1"/>
    <property type="match status" value="1"/>
</dbReference>
<dbReference type="InterPro" id="IPR036250">
    <property type="entry name" value="AcylCo_DH-like_C"/>
</dbReference>
<dbReference type="PANTHER" id="PTHR10909">
    <property type="entry name" value="ELECTRON TRANSPORT OXIDOREDUCTASE"/>
    <property type="match status" value="1"/>
</dbReference>
<sequence length="650" mass="69957">MTSSLTGPPPPATPSVTVPPAERHRRILHGRSASQRLERLDRLLDTPLFRTPAAASADDPLRTYARLRAINAAAGDLDQLGEDPTTIHTILEWTAAHDPALTLAAHVHYAVCLQGLLPASATNPYAAGLLAEMRRGESIGAILITELGRGGSHLSPETEARYDPEARTFTLTTPHDGALKFMSNVAHPGVPRTALLFARLLSDGQDHGPHPFVLPLHHPAHPLTGVRIDPLPPNPAWPLDNALVRFEGTVLPYDAWLHDSATLAPDGTLTDPLTPDRRLLHSLAISSHASAGAVVAQAAAARAAATSALRYATTRTTTGRLAPGENVLAYRTQRQALYTALADSHALTLATRHAQQLLRDLHHPATPRENTREGSGQQAHQASVTWAPWSGVHLDLALIKAHATETLEQVGATARRRSGAQGLLAVNHLAGCETLAHIFQSAAGDNLLIQLDAGKLLTDRARVQASRAALRPGPVPAALPSWDLPAVLRHETYRLRVLTHDTLSRAPRPCGPGAPALDAWDPVLPRLVTLARCHTSVLMLRTCRDQLPLPSTDRSAQARALRALRRLYALTHLERHVGWHLEHGTLTADDADRLRGDLDAALDTVHPYIPDLVELLAPPRARTTAPLAAADPVAALVQASRHTPHHPERP</sequence>
<dbReference type="GO" id="GO:0071949">
    <property type="term" value="F:FAD binding"/>
    <property type="evidence" value="ECO:0007669"/>
    <property type="project" value="InterPro"/>
</dbReference>
<feature type="domain" description="Acyl-CoA oxidase C-alpha1" evidence="8">
    <location>
        <begin position="296"/>
        <end position="457"/>
    </location>
</feature>
<reference evidence="9" key="2">
    <citation type="submission" date="2020-09" db="EMBL/GenBank/DDBJ databases">
        <authorList>
            <person name="Sun Q."/>
            <person name="Ohkuma M."/>
        </authorList>
    </citation>
    <scope>NUCLEOTIDE SEQUENCE</scope>
    <source>
        <strain evidence="9">JCM 4637</strain>
    </source>
</reference>
<dbReference type="PANTHER" id="PTHR10909:SF382">
    <property type="entry name" value="ACYL-COENZYME A OXIDASE"/>
    <property type="match status" value="1"/>
</dbReference>
<keyword evidence="4" id="KW-0274">FAD</keyword>
<dbReference type="InterPro" id="IPR009100">
    <property type="entry name" value="AcylCoA_DH/oxidase_NM_dom_sf"/>
</dbReference>
<dbReference type="EMBL" id="BMVC01000034">
    <property type="protein sequence ID" value="GHD19394.1"/>
    <property type="molecule type" value="Genomic_DNA"/>
</dbReference>
<feature type="domain" description="Acyl-CoA oxidase C-terminal" evidence="7">
    <location>
        <begin position="517"/>
        <end position="629"/>
    </location>
</feature>
<evidence type="ECO:0000256" key="2">
    <source>
        <dbReference type="ARBA" id="ARBA00006288"/>
    </source>
</evidence>
<dbReference type="GO" id="GO:0033540">
    <property type="term" value="P:fatty acid beta-oxidation using acyl-CoA oxidase"/>
    <property type="evidence" value="ECO:0007669"/>
    <property type="project" value="TreeGrafter"/>
</dbReference>
<keyword evidence="3" id="KW-0285">Flavoprotein</keyword>
<evidence type="ECO:0000313" key="9">
    <source>
        <dbReference type="EMBL" id="GHD19394.1"/>
    </source>
</evidence>
<evidence type="ECO:0000259" key="8">
    <source>
        <dbReference type="Pfam" id="PF22924"/>
    </source>
</evidence>
<proteinExistence type="inferred from homology"/>
<evidence type="ECO:0000256" key="5">
    <source>
        <dbReference type="ARBA" id="ARBA00023002"/>
    </source>
</evidence>
<reference evidence="9" key="1">
    <citation type="journal article" date="2014" name="Int. J. Syst. Evol. Microbiol.">
        <title>Complete genome sequence of Corynebacterium casei LMG S-19264T (=DSM 44701T), isolated from a smear-ripened cheese.</title>
        <authorList>
            <consortium name="US DOE Joint Genome Institute (JGI-PGF)"/>
            <person name="Walter F."/>
            <person name="Albersmeier A."/>
            <person name="Kalinowski J."/>
            <person name="Ruckert C."/>
        </authorList>
    </citation>
    <scope>NUCLEOTIDE SEQUENCE</scope>
    <source>
        <strain evidence="9">JCM 4637</strain>
    </source>
</reference>
<dbReference type="InterPro" id="IPR046373">
    <property type="entry name" value="Acyl-CoA_Oxase/DH_mid-dom_sf"/>
</dbReference>
<evidence type="ECO:0000256" key="1">
    <source>
        <dbReference type="ARBA" id="ARBA00001974"/>
    </source>
</evidence>
<keyword evidence="5" id="KW-0560">Oxidoreductase</keyword>
<protein>
    <submittedName>
        <fullName evidence="9">Acyl-CoA oxidase</fullName>
    </submittedName>
</protein>
<gene>
    <name evidence="9" type="ORF">GCM10010334_83020</name>
</gene>
<dbReference type="InterPro" id="IPR002655">
    <property type="entry name" value="Acyl-CoA_oxidase_C"/>
</dbReference>
<comment type="cofactor">
    <cofactor evidence="1">
        <name>FAD</name>
        <dbReference type="ChEBI" id="CHEBI:57692"/>
    </cofactor>
</comment>
<comment type="caution">
    <text evidence="9">The sequence shown here is derived from an EMBL/GenBank/DDBJ whole genome shotgun (WGS) entry which is preliminary data.</text>
</comment>